<comment type="similarity">
    <text evidence="1">Belongs to the band 7/mec-2 family.</text>
</comment>
<dbReference type="PANTHER" id="PTHR10264:SF130">
    <property type="entry name" value="STOMATIN-LIKE PROTEIN 1"/>
    <property type="match status" value="1"/>
</dbReference>
<evidence type="ECO:0000256" key="2">
    <source>
        <dbReference type="SAM" id="MobiDB-lite"/>
    </source>
</evidence>
<dbReference type="RefSeq" id="XP_035828856.1">
    <property type="nucleotide sequence ID" value="XM_035972963.1"/>
</dbReference>
<evidence type="ECO:0000313" key="6">
    <source>
        <dbReference type="RefSeq" id="XP_035828856.1"/>
    </source>
</evidence>
<feature type="region of interest" description="Disordered" evidence="2">
    <location>
        <begin position="308"/>
        <end position="345"/>
    </location>
</feature>
<proteinExistence type="inferred from homology"/>
<accession>A0ABM1W2G3</accession>
<dbReference type="SMART" id="SM00244">
    <property type="entry name" value="PHB"/>
    <property type="match status" value="1"/>
</dbReference>
<dbReference type="InterPro" id="IPR003033">
    <property type="entry name" value="SCP2_sterol-bd_dom"/>
</dbReference>
<sequence>MASSVKYSRLPMGDGEDSLTFDYSSAFSFEEKGESSWKYRSAFTYDNNRDKSQDPSNGTLEPSSADTFIRFMVTFGFYVVYLLTFPLMVWFSFKKIPTNQRLVVFRLGRLHKSKGPGLVFVFPILDRYHKVDVFLKAFSVPPKQVITEDGGIIEVGAEIHFQVMDAEKSVTNVQNLDRSTRILVQTSLCNILVQKSLSEIEAERRSIADVLMVNSNKVCVNWGVEISRVELSQIKVLSEPQAKKKPTLMMPPGMPGLFGGTAGGATPSSSPMPAALAQFASALLSSNPGSQQAQAVAQAMQAFTGPGLTPVDISGQQQQLQTSTATTAATAPGDPRSVLGVSGTSVEASMASSPVTLHTPLSHVQPAPGTSSGGQVAPDAPYSGHLVLDMPAVNALTPAEILASIQSALCPTLVQRIKATFQFEITGEGGGTYFLDLKNGDGFIGLGLDPSGDPAATLTLTFADLQAMLAGRLQPFQAYMSGRLRVSGDVSAALKLDELGKRMRSQSGVVNIL</sequence>
<feature type="transmembrane region" description="Helical" evidence="3">
    <location>
        <begin position="68"/>
        <end position="91"/>
    </location>
</feature>
<keyword evidence="3" id="KW-1133">Transmembrane helix</keyword>
<gene>
    <name evidence="6" type="primary">LOC101850681</name>
</gene>
<evidence type="ECO:0000259" key="4">
    <source>
        <dbReference type="SMART" id="SM00244"/>
    </source>
</evidence>
<feature type="region of interest" description="Disordered" evidence="2">
    <location>
        <begin position="358"/>
        <end position="378"/>
    </location>
</feature>
<dbReference type="Proteomes" id="UP000694888">
    <property type="component" value="Unplaced"/>
</dbReference>
<keyword evidence="3" id="KW-0812">Transmembrane</keyword>
<dbReference type="InterPro" id="IPR043202">
    <property type="entry name" value="Band-7_stomatin-like"/>
</dbReference>
<dbReference type="SUPFAM" id="SSF117892">
    <property type="entry name" value="Band 7/SPFH domain"/>
    <property type="match status" value="1"/>
</dbReference>
<dbReference type="InterPro" id="IPR001972">
    <property type="entry name" value="Stomatin_HflK_fam"/>
</dbReference>
<protein>
    <submittedName>
        <fullName evidence="6">Stomatin-like protein 1</fullName>
    </submittedName>
</protein>
<dbReference type="Gene3D" id="3.30.479.30">
    <property type="entry name" value="Band 7 domain"/>
    <property type="match status" value="1"/>
</dbReference>
<keyword evidence="3" id="KW-0472">Membrane</keyword>
<dbReference type="Pfam" id="PF01145">
    <property type="entry name" value="Band_7"/>
    <property type="match status" value="1"/>
</dbReference>
<dbReference type="Pfam" id="PF02036">
    <property type="entry name" value="SCP2"/>
    <property type="match status" value="1"/>
</dbReference>
<dbReference type="InterPro" id="IPR036013">
    <property type="entry name" value="Band_7/SPFH_dom_sf"/>
</dbReference>
<feature type="domain" description="Band 7" evidence="4">
    <location>
        <begin position="91"/>
        <end position="242"/>
    </location>
</feature>
<evidence type="ECO:0000256" key="3">
    <source>
        <dbReference type="SAM" id="Phobius"/>
    </source>
</evidence>
<evidence type="ECO:0000313" key="5">
    <source>
        <dbReference type="Proteomes" id="UP000694888"/>
    </source>
</evidence>
<organism evidence="5 6">
    <name type="scientific">Aplysia californica</name>
    <name type="common">California sea hare</name>
    <dbReference type="NCBI Taxonomy" id="6500"/>
    <lineage>
        <taxon>Eukaryota</taxon>
        <taxon>Metazoa</taxon>
        <taxon>Spiralia</taxon>
        <taxon>Lophotrochozoa</taxon>
        <taxon>Mollusca</taxon>
        <taxon>Gastropoda</taxon>
        <taxon>Heterobranchia</taxon>
        <taxon>Euthyneura</taxon>
        <taxon>Tectipleura</taxon>
        <taxon>Aplysiida</taxon>
        <taxon>Aplysioidea</taxon>
        <taxon>Aplysiidae</taxon>
        <taxon>Aplysia</taxon>
    </lineage>
</organism>
<evidence type="ECO:0000256" key="1">
    <source>
        <dbReference type="ARBA" id="ARBA00008164"/>
    </source>
</evidence>
<reference evidence="6" key="1">
    <citation type="submission" date="2025-08" db="UniProtKB">
        <authorList>
            <consortium name="RefSeq"/>
        </authorList>
    </citation>
    <scope>IDENTIFICATION</scope>
</reference>
<keyword evidence="5" id="KW-1185">Reference proteome</keyword>
<dbReference type="InterPro" id="IPR001107">
    <property type="entry name" value="Band_7"/>
</dbReference>
<feature type="compositionally biased region" description="Low complexity" evidence="2">
    <location>
        <begin position="316"/>
        <end position="331"/>
    </location>
</feature>
<dbReference type="PRINTS" id="PR00721">
    <property type="entry name" value="STOMATIN"/>
</dbReference>
<dbReference type="SUPFAM" id="SSF55718">
    <property type="entry name" value="SCP-like"/>
    <property type="match status" value="1"/>
</dbReference>
<dbReference type="PANTHER" id="PTHR10264">
    <property type="entry name" value="BAND 7 PROTEIN-RELATED"/>
    <property type="match status" value="1"/>
</dbReference>
<dbReference type="Gene3D" id="3.30.1050.10">
    <property type="entry name" value="SCP2 sterol-binding domain"/>
    <property type="match status" value="1"/>
</dbReference>
<dbReference type="InterPro" id="IPR036527">
    <property type="entry name" value="SCP2_sterol-bd_dom_sf"/>
</dbReference>
<name>A0ABM1W2G3_APLCA</name>
<dbReference type="GeneID" id="101850681"/>